<comment type="caution">
    <text evidence="6">The sequence shown here is derived from an EMBL/GenBank/DDBJ whole genome shotgun (WGS) entry which is preliminary data.</text>
</comment>
<evidence type="ECO:0000259" key="5">
    <source>
        <dbReference type="PROSITE" id="PS50893"/>
    </source>
</evidence>
<dbReference type="Pfam" id="PF00005">
    <property type="entry name" value="ABC_tran"/>
    <property type="match status" value="1"/>
</dbReference>
<dbReference type="InterPro" id="IPR047641">
    <property type="entry name" value="ABC_transpr_MalK/UgpC-like"/>
</dbReference>
<evidence type="ECO:0000256" key="3">
    <source>
        <dbReference type="ARBA" id="ARBA00022741"/>
    </source>
</evidence>
<accession>A0ABP7TKZ5</accession>
<dbReference type="InterPro" id="IPR013611">
    <property type="entry name" value="Transp-assoc_OB_typ2"/>
</dbReference>
<keyword evidence="2" id="KW-0813">Transport</keyword>
<keyword evidence="7" id="KW-1185">Reference proteome</keyword>
<evidence type="ECO:0000256" key="2">
    <source>
        <dbReference type="ARBA" id="ARBA00022448"/>
    </source>
</evidence>
<dbReference type="SUPFAM" id="SSF50331">
    <property type="entry name" value="MOP-like"/>
    <property type="match status" value="1"/>
</dbReference>
<evidence type="ECO:0000313" key="7">
    <source>
        <dbReference type="Proteomes" id="UP001424459"/>
    </source>
</evidence>
<evidence type="ECO:0000256" key="4">
    <source>
        <dbReference type="ARBA" id="ARBA00022840"/>
    </source>
</evidence>
<dbReference type="PANTHER" id="PTHR43875:SF3">
    <property type="entry name" value="MALTOSE_MALTODEXTRIN IMPORT ATP-BINDING PROTEIN MALK"/>
    <property type="match status" value="1"/>
</dbReference>
<name>A0ABP7TKZ5_9SPHN</name>
<protein>
    <submittedName>
        <fullName evidence="6">Sn-glycerol-3-phosphate ABC transporter ATP-binding protein UgpC</fullName>
    </submittedName>
</protein>
<dbReference type="InterPro" id="IPR017871">
    <property type="entry name" value="ABC_transporter-like_CS"/>
</dbReference>
<dbReference type="InterPro" id="IPR027417">
    <property type="entry name" value="P-loop_NTPase"/>
</dbReference>
<gene>
    <name evidence="6" type="primary">ugpC</name>
    <name evidence="6" type="ORF">GCM10022281_03220</name>
</gene>
<dbReference type="InterPro" id="IPR008995">
    <property type="entry name" value="Mo/tungstate-bd_C_term_dom"/>
</dbReference>
<dbReference type="PANTHER" id="PTHR43875">
    <property type="entry name" value="MALTODEXTRIN IMPORT ATP-BINDING PROTEIN MSMX"/>
    <property type="match status" value="1"/>
</dbReference>
<dbReference type="Gene3D" id="3.40.50.300">
    <property type="entry name" value="P-loop containing nucleotide triphosphate hydrolases"/>
    <property type="match status" value="1"/>
</dbReference>
<feature type="domain" description="ABC transporter" evidence="5">
    <location>
        <begin position="4"/>
        <end position="234"/>
    </location>
</feature>
<sequence length="360" mass="38728">MPGLQLRSVSKAFKGVAVLEAINLDLAPREFIAFLGPSGSGKTTLLRIIAGLETADAGEVVLDDRRIDQLAPGARDVAMVFQSYALYPHMSVRENMAFGLRNARVPQGEIDTLIADAAKVLEIEPLLERTPAQLSGGQRQRVAIGRAIVKKPRLFLLDEPLSNLDAALRLRTRVELAQLRKRVDAGVIMVTHDQAEAMTLADRIVVFNDRRIQQVAAPMEIYLRPANRFVAQFVGSPAMTMLPVRLADGGEHASVTLGTGARIDTRVPRAALPAGSAFDLGLRPEHVRVAADGVEAEVLLVERLGERSLVYASLADGSAITAEADGTTELKQGDRVRLAIDGQAAHLFGPDGTGYHRTGA</sequence>
<dbReference type="InterPro" id="IPR003593">
    <property type="entry name" value="AAA+_ATPase"/>
</dbReference>
<dbReference type="EMBL" id="BAABBR010000001">
    <property type="protein sequence ID" value="GAA4027852.1"/>
    <property type="molecule type" value="Genomic_DNA"/>
</dbReference>
<dbReference type="InterPro" id="IPR003439">
    <property type="entry name" value="ABC_transporter-like_ATP-bd"/>
</dbReference>
<dbReference type="SUPFAM" id="SSF52540">
    <property type="entry name" value="P-loop containing nucleoside triphosphate hydrolases"/>
    <property type="match status" value="1"/>
</dbReference>
<comment type="similarity">
    <text evidence="1">Belongs to the ABC transporter superfamily.</text>
</comment>
<proteinExistence type="inferred from homology"/>
<dbReference type="Gene3D" id="2.40.50.100">
    <property type="match status" value="1"/>
</dbReference>
<reference evidence="7" key="1">
    <citation type="journal article" date="2019" name="Int. J. Syst. Evol. Microbiol.">
        <title>The Global Catalogue of Microorganisms (GCM) 10K type strain sequencing project: providing services to taxonomists for standard genome sequencing and annotation.</title>
        <authorList>
            <consortium name="The Broad Institute Genomics Platform"/>
            <consortium name="The Broad Institute Genome Sequencing Center for Infectious Disease"/>
            <person name="Wu L."/>
            <person name="Ma J."/>
        </authorList>
    </citation>
    <scope>NUCLEOTIDE SEQUENCE [LARGE SCALE GENOMIC DNA]</scope>
    <source>
        <strain evidence="7">JCM 17564</strain>
    </source>
</reference>
<dbReference type="GO" id="GO:0005524">
    <property type="term" value="F:ATP binding"/>
    <property type="evidence" value="ECO:0007669"/>
    <property type="project" value="UniProtKB-KW"/>
</dbReference>
<dbReference type="PROSITE" id="PS50893">
    <property type="entry name" value="ABC_TRANSPORTER_2"/>
    <property type="match status" value="1"/>
</dbReference>
<dbReference type="Pfam" id="PF08402">
    <property type="entry name" value="TOBE_2"/>
    <property type="match status" value="1"/>
</dbReference>
<dbReference type="SMART" id="SM00382">
    <property type="entry name" value="AAA"/>
    <property type="match status" value="1"/>
</dbReference>
<dbReference type="PROSITE" id="PS00211">
    <property type="entry name" value="ABC_TRANSPORTER_1"/>
    <property type="match status" value="1"/>
</dbReference>
<dbReference type="Proteomes" id="UP001424459">
    <property type="component" value="Unassembled WGS sequence"/>
</dbReference>
<evidence type="ECO:0000313" key="6">
    <source>
        <dbReference type="EMBL" id="GAA4027852.1"/>
    </source>
</evidence>
<organism evidence="6 7">
    <name type="scientific">Sphingomonas rosea</name>
    <dbReference type="NCBI Taxonomy" id="335605"/>
    <lineage>
        <taxon>Bacteria</taxon>
        <taxon>Pseudomonadati</taxon>
        <taxon>Pseudomonadota</taxon>
        <taxon>Alphaproteobacteria</taxon>
        <taxon>Sphingomonadales</taxon>
        <taxon>Sphingomonadaceae</taxon>
        <taxon>Sphingomonas</taxon>
    </lineage>
</organism>
<dbReference type="RefSeq" id="WP_344695217.1">
    <property type="nucleotide sequence ID" value="NZ_BAABBR010000001.1"/>
</dbReference>
<keyword evidence="3" id="KW-0547">Nucleotide-binding</keyword>
<dbReference type="Gene3D" id="2.40.50.140">
    <property type="entry name" value="Nucleic acid-binding proteins"/>
    <property type="match status" value="1"/>
</dbReference>
<keyword evidence="4 6" id="KW-0067">ATP-binding</keyword>
<evidence type="ECO:0000256" key="1">
    <source>
        <dbReference type="ARBA" id="ARBA00005417"/>
    </source>
</evidence>
<dbReference type="InterPro" id="IPR012340">
    <property type="entry name" value="NA-bd_OB-fold"/>
</dbReference>